<name>A0AAW3JKX2_9FIRM</name>
<evidence type="ECO:0000313" key="3">
    <source>
        <dbReference type="Proteomes" id="UP000050833"/>
    </source>
</evidence>
<dbReference type="GO" id="GO:0019843">
    <property type="term" value="F:rRNA binding"/>
    <property type="evidence" value="ECO:0007669"/>
    <property type="project" value="TreeGrafter"/>
</dbReference>
<keyword evidence="3" id="KW-1185">Reference proteome</keyword>
<dbReference type="PANTHER" id="PTHR42698">
    <property type="entry name" value="GTPASE ERA"/>
    <property type="match status" value="1"/>
</dbReference>
<sequence>MNETYRINDIDRNLKIARFNPLDVLVIGGTGAGKSSTLNAMFEREISKVGRGCDPETMEISSYKLNEKLRFWDTPGLGDSKEGDRIYSKKLIDMLYSDYYLDNTQYGLIDLVLVIIDGTGRDMGTTYKLLNEVIVPNFQKDRILVAINQADMAMKGRHWDEEKNRPDEKLLSFLKDKTESVVSRVKEGTGVSIKRPVFYSAERGYNIESLLDLIVDNMPRERRNLVA</sequence>
<dbReference type="AlphaFoldDB" id="A0AAW3JKX2"/>
<dbReference type="EMBL" id="LLKB01000009">
    <property type="protein sequence ID" value="KQC83987.1"/>
    <property type="molecule type" value="Genomic_DNA"/>
</dbReference>
<dbReference type="RefSeq" id="WP_055946779.1">
    <property type="nucleotide sequence ID" value="NZ_JAQDCV010000015.1"/>
</dbReference>
<protein>
    <submittedName>
        <fullName evidence="2">GTP-binding protein HSR1</fullName>
    </submittedName>
</protein>
<evidence type="ECO:0000313" key="2">
    <source>
        <dbReference type="EMBL" id="KQC83987.1"/>
    </source>
</evidence>
<proteinExistence type="predicted"/>
<gene>
    <name evidence="2" type="ORF">APZ18_15400</name>
</gene>
<reference evidence="2 3" key="1">
    <citation type="submission" date="2015-10" db="EMBL/GenBank/DDBJ databases">
        <title>Butyribacter intestini gen. nov., sp. nov., a butyric acid-producing bacterium of the family Lachnospiraceae isolated from the human faeces.</title>
        <authorList>
            <person name="Zou Y."/>
            <person name="Xue W."/>
            <person name="Luo G."/>
            <person name="Lv M."/>
        </authorList>
    </citation>
    <scope>NUCLEOTIDE SEQUENCE [LARGE SCALE GENOMIC DNA]</scope>
    <source>
        <strain evidence="2 3">TF01-11</strain>
    </source>
</reference>
<feature type="domain" description="G" evidence="1">
    <location>
        <begin position="24"/>
        <end position="147"/>
    </location>
</feature>
<dbReference type="Proteomes" id="UP000050833">
    <property type="component" value="Unassembled WGS sequence"/>
</dbReference>
<dbReference type="PANTHER" id="PTHR42698:SF2">
    <property type="entry name" value="GTPASE ERA-LIKE, CHLOROPLASTIC"/>
    <property type="match status" value="1"/>
</dbReference>
<dbReference type="GO" id="GO:0005525">
    <property type="term" value="F:GTP binding"/>
    <property type="evidence" value="ECO:0007669"/>
    <property type="project" value="InterPro"/>
</dbReference>
<dbReference type="Gene3D" id="3.40.50.300">
    <property type="entry name" value="P-loop containing nucleotide triphosphate hydrolases"/>
    <property type="match status" value="1"/>
</dbReference>
<organism evidence="2 3">
    <name type="scientific">Butyribacter intestini</name>
    <dbReference type="NCBI Taxonomy" id="1703332"/>
    <lineage>
        <taxon>Bacteria</taxon>
        <taxon>Bacillati</taxon>
        <taxon>Bacillota</taxon>
        <taxon>Clostridia</taxon>
        <taxon>Lachnospirales</taxon>
        <taxon>Lachnospiraceae</taxon>
        <taxon>Butyribacter</taxon>
    </lineage>
</organism>
<dbReference type="CDD" id="cd00882">
    <property type="entry name" value="Ras_like_GTPase"/>
    <property type="match status" value="1"/>
</dbReference>
<dbReference type="GO" id="GO:0043024">
    <property type="term" value="F:ribosomal small subunit binding"/>
    <property type="evidence" value="ECO:0007669"/>
    <property type="project" value="TreeGrafter"/>
</dbReference>
<dbReference type="InterPro" id="IPR005662">
    <property type="entry name" value="GTPase_Era-like"/>
</dbReference>
<dbReference type="InterPro" id="IPR027417">
    <property type="entry name" value="P-loop_NTPase"/>
</dbReference>
<evidence type="ECO:0000259" key="1">
    <source>
        <dbReference type="Pfam" id="PF01926"/>
    </source>
</evidence>
<accession>A0AAW3JKX2</accession>
<dbReference type="InterPro" id="IPR006073">
    <property type="entry name" value="GTP-bd"/>
</dbReference>
<dbReference type="Pfam" id="PF01926">
    <property type="entry name" value="MMR_HSR1"/>
    <property type="match status" value="1"/>
</dbReference>
<comment type="caution">
    <text evidence="2">The sequence shown here is derived from an EMBL/GenBank/DDBJ whole genome shotgun (WGS) entry which is preliminary data.</text>
</comment>
<dbReference type="SUPFAM" id="SSF52540">
    <property type="entry name" value="P-loop containing nucleoside triphosphate hydrolases"/>
    <property type="match status" value="1"/>
</dbReference>
<dbReference type="GO" id="GO:0000028">
    <property type="term" value="P:ribosomal small subunit assembly"/>
    <property type="evidence" value="ECO:0007669"/>
    <property type="project" value="TreeGrafter"/>
</dbReference>